<proteinExistence type="predicted"/>
<evidence type="ECO:0000313" key="1">
    <source>
        <dbReference type="EMBL" id="KAL3533023.1"/>
    </source>
</evidence>
<protein>
    <submittedName>
        <fullName evidence="1">Uncharacterized protein</fullName>
    </submittedName>
</protein>
<reference evidence="1 2" key="1">
    <citation type="submission" date="2024-11" db="EMBL/GenBank/DDBJ databases">
        <title>A near-complete genome assembly of Cinchona calisaya.</title>
        <authorList>
            <person name="Lian D.C."/>
            <person name="Zhao X.W."/>
            <person name="Wei L."/>
        </authorList>
    </citation>
    <scope>NUCLEOTIDE SEQUENCE [LARGE SCALE GENOMIC DNA]</scope>
    <source>
        <tissue evidence="1">Nenye</tissue>
    </source>
</reference>
<keyword evidence="2" id="KW-1185">Reference proteome</keyword>
<organism evidence="1 2">
    <name type="scientific">Cinchona calisaya</name>
    <dbReference type="NCBI Taxonomy" id="153742"/>
    <lineage>
        <taxon>Eukaryota</taxon>
        <taxon>Viridiplantae</taxon>
        <taxon>Streptophyta</taxon>
        <taxon>Embryophyta</taxon>
        <taxon>Tracheophyta</taxon>
        <taxon>Spermatophyta</taxon>
        <taxon>Magnoliopsida</taxon>
        <taxon>eudicotyledons</taxon>
        <taxon>Gunneridae</taxon>
        <taxon>Pentapetalae</taxon>
        <taxon>asterids</taxon>
        <taxon>lamiids</taxon>
        <taxon>Gentianales</taxon>
        <taxon>Rubiaceae</taxon>
        <taxon>Cinchonoideae</taxon>
        <taxon>Cinchoneae</taxon>
        <taxon>Cinchona</taxon>
    </lineage>
</organism>
<name>A0ABD3APB6_9GENT</name>
<dbReference type="AlphaFoldDB" id="A0ABD3APB6"/>
<comment type="caution">
    <text evidence="1">The sequence shown here is derived from an EMBL/GenBank/DDBJ whole genome shotgun (WGS) entry which is preliminary data.</text>
</comment>
<dbReference type="Proteomes" id="UP001630127">
    <property type="component" value="Unassembled WGS sequence"/>
</dbReference>
<sequence length="117" mass="14080">MAILVILKKEQVRGNRRKREKRFRFEAKQLKSKDCEKATLDSWTIDNMDNESGKIINLLENYRLGLTNWSKFSFKDVKRQTEALKRKIEMAQKHNIRGEAREDIRRWTIMPEDLLDK</sequence>
<gene>
    <name evidence="1" type="ORF">ACH5RR_006544</name>
</gene>
<evidence type="ECO:0000313" key="2">
    <source>
        <dbReference type="Proteomes" id="UP001630127"/>
    </source>
</evidence>
<dbReference type="EMBL" id="JBJUIK010000003">
    <property type="protein sequence ID" value="KAL3533023.1"/>
    <property type="molecule type" value="Genomic_DNA"/>
</dbReference>
<accession>A0ABD3APB6</accession>